<dbReference type="InterPro" id="IPR004562">
    <property type="entry name" value="LipoylTrfase_LipoateP_Ligase"/>
</dbReference>
<dbReference type="PANTHER" id="PTHR12561">
    <property type="entry name" value="LIPOATE-PROTEIN LIGASE"/>
    <property type="match status" value="1"/>
</dbReference>
<dbReference type="AlphaFoldDB" id="H9UMY9"/>
<dbReference type="HOGENOM" id="CLU_022986_0_1_12"/>
<dbReference type="Gene3D" id="3.30.390.50">
    <property type="entry name" value="CO dehydrogenase flavoprotein, C-terminal domain"/>
    <property type="match status" value="1"/>
</dbReference>
<dbReference type="NCBIfam" id="TIGR00545">
    <property type="entry name" value="lipoyltrans"/>
    <property type="match status" value="1"/>
</dbReference>
<comment type="pathway">
    <text evidence="1">Protein modification; protein lipoylation via exogenous pathway; protein N(6)-(lipoyl)lysine from lipoate: step 2/2.</text>
</comment>
<dbReference type="GO" id="GO:0005737">
    <property type="term" value="C:cytoplasm"/>
    <property type="evidence" value="ECO:0007669"/>
    <property type="project" value="TreeGrafter"/>
</dbReference>
<dbReference type="GO" id="GO:0017118">
    <property type="term" value="F:lipoyltransferase activity"/>
    <property type="evidence" value="ECO:0007669"/>
    <property type="project" value="TreeGrafter"/>
</dbReference>
<dbReference type="SUPFAM" id="SSF55681">
    <property type="entry name" value="Class II aaRS and biotin synthetases"/>
    <property type="match status" value="1"/>
</dbReference>
<dbReference type="PATRIC" id="fig|889378.3.peg.2832"/>
<dbReference type="GO" id="GO:0016874">
    <property type="term" value="F:ligase activity"/>
    <property type="evidence" value="ECO:0007669"/>
    <property type="project" value="UniProtKB-KW"/>
</dbReference>
<evidence type="ECO:0000313" key="4">
    <source>
        <dbReference type="Proteomes" id="UP000007383"/>
    </source>
</evidence>
<feature type="domain" description="BPL/LPL catalytic" evidence="2">
    <location>
        <begin position="36"/>
        <end position="215"/>
    </location>
</feature>
<evidence type="ECO:0000256" key="1">
    <source>
        <dbReference type="ARBA" id="ARBA00005085"/>
    </source>
</evidence>
<gene>
    <name evidence="3" type="ordered locus">Spiaf_2858</name>
</gene>
<dbReference type="OrthoDB" id="9788148at2"/>
<dbReference type="KEGG" id="sfc:Spiaf_2858"/>
<keyword evidence="3" id="KW-0436">Ligase</keyword>
<dbReference type="PANTHER" id="PTHR12561:SF3">
    <property type="entry name" value="LIPOYLTRANSFERASE 1, MITOCHONDRIAL"/>
    <property type="match status" value="1"/>
</dbReference>
<dbReference type="eggNOG" id="COG0095">
    <property type="taxonomic scope" value="Bacteria"/>
</dbReference>
<protein>
    <submittedName>
        <fullName evidence="3">Lipoate-protein ligase A</fullName>
    </submittedName>
</protein>
<dbReference type="Gene3D" id="3.30.930.10">
    <property type="entry name" value="Bira Bifunctional Protein, Domain 2"/>
    <property type="match status" value="1"/>
</dbReference>
<dbReference type="PROSITE" id="PS51733">
    <property type="entry name" value="BPL_LPL_CATALYTIC"/>
    <property type="match status" value="1"/>
</dbReference>
<evidence type="ECO:0000313" key="3">
    <source>
        <dbReference type="EMBL" id="AFG38882.1"/>
    </source>
</evidence>
<name>H9UMY9_SPIAZ</name>
<keyword evidence="4" id="KW-1185">Reference proteome</keyword>
<dbReference type="InterPro" id="IPR004143">
    <property type="entry name" value="BPL_LPL_catalytic"/>
</dbReference>
<reference evidence="4" key="1">
    <citation type="journal article" date="2013" name="Stand. Genomic Sci.">
        <title>Complete genome sequence of the halophilic bacterium Spirochaeta africana type strain (Z-7692(T)) from the alkaline Lake Magadi in the East African Rift.</title>
        <authorList>
            <person name="Liolos K."/>
            <person name="Abt B."/>
            <person name="Scheuner C."/>
            <person name="Teshima H."/>
            <person name="Held B."/>
            <person name="Lapidus A."/>
            <person name="Nolan M."/>
            <person name="Lucas S."/>
            <person name="Deshpande S."/>
            <person name="Cheng J.F."/>
            <person name="Tapia R."/>
            <person name="Goodwin L.A."/>
            <person name="Pitluck S."/>
            <person name="Pagani I."/>
            <person name="Ivanova N."/>
            <person name="Mavromatis K."/>
            <person name="Mikhailova N."/>
            <person name="Huntemann M."/>
            <person name="Pati A."/>
            <person name="Chen A."/>
            <person name="Palaniappan K."/>
            <person name="Land M."/>
            <person name="Rohde M."/>
            <person name="Tindall B.J."/>
            <person name="Detter J.C."/>
            <person name="Goker M."/>
            <person name="Bristow J."/>
            <person name="Eisen J.A."/>
            <person name="Markowitz V."/>
            <person name="Hugenholtz P."/>
            <person name="Woyke T."/>
            <person name="Klenk H.P."/>
            <person name="Kyrpides N.C."/>
        </authorList>
    </citation>
    <scope>NUCLEOTIDE SEQUENCE</scope>
    <source>
        <strain evidence="4">ATCC 700263 / DSM 8902 / Z-7692</strain>
    </source>
</reference>
<dbReference type="Pfam" id="PF21948">
    <property type="entry name" value="LplA-B_cat"/>
    <property type="match status" value="1"/>
</dbReference>
<dbReference type="GO" id="GO:0009249">
    <property type="term" value="P:protein lipoylation"/>
    <property type="evidence" value="ECO:0007669"/>
    <property type="project" value="InterPro"/>
</dbReference>
<dbReference type="Proteomes" id="UP000007383">
    <property type="component" value="Chromosome"/>
</dbReference>
<dbReference type="RefSeq" id="WP_014456864.1">
    <property type="nucleotide sequence ID" value="NC_017098.1"/>
</dbReference>
<proteinExistence type="predicted"/>
<dbReference type="UniPathway" id="UPA00537">
    <property type="reaction ID" value="UER00595"/>
</dbReference>
<organism evidence="3 4">
    <name type="scientific">Spirochaeta africana (strain ATCC 700263 / DSM 8902 / Z-7692)</name>
    <dbReference type="NCBI Taxonomy" id="889378"/>
    <lineage>
        <taxon>Bacteria</taxon>
        <taxon>Pseudomonadati</taxon>
        <taxon>Spirochaetota</taxon>
        <taxon>Spirochaetia</taxon>
        <taxon>Spirochaetales</taxon>
        <taxon>Spirochaetaceae</taxon>
        <taxon>Spirochaeta</taxon>
    </lineage>
</organism>
<dbReference type="EMBL" id="CP003282">
    <property type="protein sequence ID" value="AFG38882.1"/>
    <property type="molecule type" value="Genomic_DNA"/>
</dbReference>
<dbReference type="STRING" id="889378.Spiaf_2858"/>
<dbReference type="CDD" id="cd16443">
    <property type="entry name" value="LplA"/>
    <property type="match status" value="1"/>
</dbReference>
<evidence type="ECO:0000259" key="2">
    <source>
        <dbReference type="PROSITE" id="PS51733"/>
    </source>
</evidence>
<accession>H9UMY9</accession>
<dbReference type="InterPro" id="IPR045864">
    <property type="entry name" value="aa-tRNA-synth_II/BPL/LPL"/>
</dbReference>
<sequence>MEMIQRAFVSSSLNPFENLAFEDWLYRTLPVQPDGSAAEIRVLFYRNDPCVVIGRHQNPWKECALGSMLSAGIPLVRRQSGGGAVYHDAGNINWSIMVPRQHYDPDHNFTCVLTGLHGLGIPAERNERSDLLVQGRKVSGSAFKVGRDRCIHHGTLLLHADLDDLLRYLTARDRGLMSKGIDSVRSRVANLQEYAPDLGNEELISSVAQGFGVDPETIVQLQPDLQARDTLAYECFTRLQEWDWRYGKTPDFRHSFFVGDQQMVELDVHRGRIRQVLADGLPPETGQRLQQQLQSVRYRRQDILHLAGHSGSRMLETILKRIAQEIEIYDYQS</sequence>